<dbReference type="SUPFAM" id="SSF50129">
    <property type="entry name" value="GroES-like"/>
    <property type="match status" value="1"/>
</dbReference>
<dbReference type="RefSeq" id="WP_084200313.1">
    <property type="nucleotide sequence ID" value="NZ_BMYL01000001.1"/>
</dbReference>
<keyword evidence="5" id="KW-0560">Oxidoreductase</keyword>
<gene>
    <name evidence="8" type="ORF">C0029_03485</name>
</gene>
<evidence type="ECO:0000256" key="2">
    <source>
        <dbReference type="ARBA" id="ARBA00008072"/>
    </source>
</evidence>
<dbReference type="GO" id="GO:0000721">
    <property type="term" value="F:(R,R)-butanediol dehydrogenase activity"/>
    <property type="evidence" value="ECO:0007669"/>
    <property type="project" value="TreeGrafter"/>
</dbReference>
<dbReference type="SUPFAM" id="SSF51735">
    <property type="entry name" value="NAD(P)-binding Rossmann-fold domains"/>
    <property type="match status" value="1"/>
</dbReference>
<proteinExistence type="inferred from homology"/>
<dbReference type="Pfam" id="PF00107">
    <property type="entry name" value="ADH_zinc_N"/>
    <property type="match status" value="1"/>
</dbReference>
<protein>
    <submittedName>
        <fullName evidence="8">Alcohol dehydrogenase</fullName>
    </submittedName>
</protein>
<name>A0AAP8MHM8_9GAMM</name>
<keyword evidence="9" id="KW-1185">Reference proteome</keyword>
<dbReference type="InterPro" id="IPR011032">
    <property type="entry name" value="GroES-like_sf"/>
</dbReference>
<evidence type="ECO:0000256" key="5">
    <source>
        <dbReference type="ARBA" id="ARBA00023002"/>
    </source>
</evidence>
<dbReference type="GO" id="GO:0008270">
    <property type="term" value="F:zinc ion binding"/>
    <property type="evidence" value="ECO:0007669"/>
    <property type="project" value="InterPro"/>
</dbReference>
<evidence type="ECO:0000259" key="7">
    <source>
        <dbReference type="SMART" id="SM00829"/>
    </source>
</evidence>
<dbReference type="Pfam" id="PF08240">
    <property type="entry name" value="ADH_N"/>
    <property type="match status" value="1"/>
</dbReference>
<evidence type="ECO:0000256" key="4">
    <source>
        <dbReference type="ARBA" id="ARBA00022833"/>
    </source>
</evidence>
<dbReference type="AlphaFoldDB" id="A0AAP8MHM8"/>
<accession>A0AAP8MHM8</accession>
<dbReference type="GO" id="GO:0005737">
    <property type="term" value="C:cytoplasm"/>
    <property type="evidence" value="ECO:0007669"/>
    <property type="project" value="TreeGrafter"/>
</dbReference>
<dbReference type="Proteomes" id="UP000235162">
    <property type="component" value="Unassembled WGS sequence"/>
</dbReference>
<dbReference type="PANTHER" id="PTHR43161">
    <property type="entry name" value="SORBITOL DEHYDROGENASE"/>
    <property type="match status" value="1"/>
</dbReference>
<dbReference type="GO" id="GO:0034079">
    <property type="term" value="P:butanediol biosynthetic process"/>
    <property type="evidence" value="ECO:0007669"/>
    <property type="project" value="TreeGrafter"/>
</dbReference>
<dbReference type="InterPro" id="IPR013149">
    <property type="entry name" value="ADH-like_C"/>
</dbReference>
<dbReference type="InterPro" id="IPR020843">
    <property type="entry name" value="ER"/>
</dbReference>
<evidence type="ECO:0000313" key="9">
    <source>
        <dbReference type="Proteomes" id="UP000235162"/>
    </source>
</evidence>
<evidence type="ECO:0000256" key="6">
    <source>
        <dbReference type="RuleBase" id="RU361277"/>
    </source>
</evidence>
<comment type="caution">
    <text evidence="8">The sequence shown here is derived from an EMBL/GenBank/DDBJ whole genome shotgun (WGS) entry which is preliminary data.</text>
</comment>
<dbReference type="PANTHER" id="PTHR43161:SF23">
    <property type="entry name" value="(R,R)-BUTANEDIOL DEHYDROGENASE-RELATED"/>
    <property type="match status" value="1"/>
</dbReference>
<dbReference type="InterPro" id="IPR036291">
    <property type="entry name" value="NAD(P)-bd_dom_sf"/>
</dbReference>
<keyword evidence="4 6" id="KW-0862">Zinc</keyword>
<dbReference type="EMBL" id="PKUR01000001">
    <property type="protein sequence ID" value="PLW87652.1"/>
    <property type="molecule type" value="Genomic_DNA"/>
</dbReference>
<evidence type="ECO:0000256" key="1">
    <source>
        <dbReference type="ARBA" id="ARBA00001947"/>
    </source>
</evidence>
<dbReference type="InterPro" id="IPR013154">
    <property type="entry name" value="ADH-like_N"/>
</dbReference>
<feature type="domain" description="Enoyl reductase (ER)" evidence="7">
    <location>
        <begin position="10"/>
        <end position="334"/>
    </location>
</feature>
<keyword evidence="3 6" id="KW-0479">Metal-binding</keyword>
<dbReference type="InterPro" id="IPR002328">
    <property type="entry name" value="ADH_Zn_CS"/>
</dbReference>
<dbReference type="Gene3D" id="3.40.50.720">
    <property type="entry name" value="NAD(P)-binding Rossmann-like Domain"/>
    <property type="match status" value="1"/>
</dbReference>
<reference evidence="8 9" key="1">
    <citation type="submission" date="2018-01" db="EMBL/GenBank/DDBJ databases">
        <title>The draft genome sequence of Halioglobus japonicus S1-36.</title>
        <authorList>
            <person name="Du Z.-J."/>
            <person name="Shi M.-J."/>
        </authorList>
    </citation>
    <scope>NUCLEOTIDE SEQUENCE [LARGE SCALE GENOMIC DNA]</scope>
    <source>
        <strain evidence="8 9">S1-36</strain>
    </source>
</reference>
<organism evidence="8 9">
    <name type="scientific">Halioglobus japonicus</name>
    <dbReference type="NCBI Taxonomy" id="930805"/>
    <lineage>
        <taxon>Bacteria</taxon>
        <taxon>Pseudomonadati</taxon>
        <taxon>Pseudomonadota</taxon>
        <taxon>Gammaproteobacteria</taxon>
        <taxon>Cellvibrionales</taxon>
        <taxon>Halieaceae</taxon>
        <taxon>Halioglobus</taxon>
    </lineage>
</organism>
<comment type="similarity">
    <text evidence="2 6">Belongs to the zinc-containing alcohol dehydrogenase family.</text>
</comment>
<dbReference type="Gene3D" id="3.90.180.10">
    <property type="entry name" value="Medium-chain alcohol dehydrogenases, catalytic domain"/>
    <property type="match status" value="1"/>
</dbReference>
<evidence type="ECO:0000256" key="3">
    <source>
        <dbReference type="ARBA" id="ARBA00022723"/>
    </source>
</evidence>
<dbReference type="PROSITE" id="PS00059">
    <property type="entry name" value="ADH_ZINC"/>
    <property type="match status" value="1"/>
</dbReference>
<sequence>MGILQVVVDGVDSVKLTEVDAPQAASDDVIVKVEQCGICGSDLGYISMGGLLGPGVPMRLGHELSGTVVEAGSNVSHVAVGDRVVVNPVANSNHIGNGGPEGGFTPLLHVRGAAQDEQSVIKLPDTLDFEQGALVEPLAVSMHAVHKASLTPQDRVVVFGAGPIGLGIVLVARYYGVDDIVVVDLSGQRLKTASQLGAAPFKASEGDLFQFLSERWGTRDVMGMPMPAADAFFEATGAGPVFNQIVNMAPVNARVVVVGVHKAPVEFDLVNLLLRELQVSGSMAYPDEFPQVIEMLASGEVNPSPLVSHRYDLSEFPDALAMARDQAQALKVLVACQR</sequence>
<dbReference type="SMART" id="SM00829">
    <property type="entry name" value="PKS_ER"/>
    <property type="match status" value="1"/>
</dbReference>
<comment type="cofactor">
    <cofactor evidence="1 6">
        <name>Zn(2+)</name>
        <dbReference type="ChEBI" id="CHEBI:29105"/>
    </cofactor>
</comment>
<evidence type="ECO:0000313" key="8">
    <source>
        <dbReference type="EMBL" id="PLW87652.1"/>
    </source>
</evidence>